<accession>A0A243RU69</accession>
<feature type="transmembrane region" description="Helical" evidence="1">
    <location>
        <begin position="311"/>
        <end position="330"/>
    </location>
</feature>
<evidence type="ECO:0000313" key="3">
    <source>
        <dbReference type="Proteomes" id="UP000194761"/>
    </source>
</evidence>
<feature type="transmembrane region" description="Helical" evidence="1">
    <location>
        <begin position="29"/>
        <end position="47"/>
    </location>
</feature>
<dbReference type="RefSeq" id="WP_086569245.1">
    <property type="nucleotide sequence ID" value="NZ_NGFP01000018.1"/>
</dbReference>
<feature type="transmembrane region" description="Helical" evidence="1">
    <location>
        <begin position="101"/>
        <end position="120"/>
    </location>
</feature>
<comment type="caution">
    <text evidence="2">The sequence shown here is derived from an EMBL/GenBank/DDBJ whole genome shotgun (WGS) entry which is preliminary data.</text>
</comment>
<keyword evidence="3" id="KW-1185">Reference proteome</keyword>
<gene>
    <name evidence="2" type="ORF">CA984_06470</name>
</gene>
<dbReference type="Proteomes" id="UP000194761">
    <property type="component" value="Unassembled WGS sequence"/>
</dbReference>
<keyword evidence="1" id="KW-0472">Membrane</keyword>
<keyword evidence="1" id="KW-0812">Transmembrane</keyword>
<name>A0A243RU69_9ACTN</name>
<proteinExistence type="predicted"/>
<reference evidence="2 3" key="1">
    <citation type="submission" date="2017-05" db="EMBL/GenBank/DDBJ databases">
        <title>Biotechnological potential of actinobacteria isolated from South African environments.</title>
        <authorList>
            <person name="Le Roes-Hill M."/>
            <person name="Prins A."/>
            <person name="Durrell K.A."/>
        </authorList>
    </citation>
    <scope>NUCLEOTIDE SEQUENCE [LARGE SCALE GENOMIC DNA]</scope>
    <source>
        <strain evidence="2">M26</strain>
    </source>
</reference>
<feature type="transmembrane region" description="Helical" evidence="1">
    <location>
        <begin position="188"/>
        <end position="217"/>
    </location>
</feature>
<feature type="transmembrane region" description="Helical" evidence="1">
    <location>
        <begin position="370"/>
        <end position="387"/>
    </location>
</feature>
<feature type="transmembrane region" description="Helical" evidence="1">
    <location>
        <begin position="238"/>
        <end position="255"/>
    </location>
</feature>
<keyword evidence="1" id="KW-1133">Transmembrane helix</keyword>
<evidence type="ECO:0000256" key="1">
    <source>
        <dbReference type="SAM" id="Phobius"/>
    </source>
</evidence>
<organism evidence="2 3">
    <name type="scientific">Streptosporangium minutum</name>
    <dbReference type="NCBI Taxonomy" id="569862"/>
    <lineage>
        <taxon>Bacteria</taxon>
        <taxon>Bacillati</taxon>
        <taxon>Actinomycetota</taxon>
        <taxon>Actinomycetes</taxon>
        <taxon>Streptosporangiales</taxon>
        <taxon>Streptosporangiaceae</taxon>
        <taxon>Streptosporangium</taxon>
    </lineage>
</organism>
<feature type="transmembrane region" description="Helical" evidence="1">
    <location>
        <begin position="132"/>
        <end position="155"/>
    </location>
</feature>
<feature type="transmembrane region" description="Helical" evidence="1">
    <location>
        <begin position="407"/>
        <end position="428"/>
    </location>
</feature>
<evidence type="ECO:0008006" key="4">
    <source>
        <dbReference type="Google" id="ProtNLM"/>
    </source>
</evidence>
<evidence type="ECO:0000313" key="2">
    <source>
        <dbReference type="EMBL" id="OUC98655.1"/>
    </source>
</evidence>
<sequence length="636" mass="67525">MESTRTGQPKSPTRWIPLPGRAADLRNPVLLGAVLLIVVSLALRALILGDSYFVEDDLTFVGNAYESGLTLDSVTRVHNGHFMPGALTLTWVLSRIAAYDWLLAAGVTFLAQVLLSVLALRLLRSLFGTRPAILLPLTVLLFCPLTIPAFGWWAAAINAVPLQLAMVLALTAQVRFARGEGVRYGRLALMWCVAGMAFSTKGVFVGFLLFAITTAFLGGRGIGWLRSMVHELRRHRRIWGAHVAVMAVYAVIYLVRGQTAFGEGAAVPRPGLALDMVRTMLGRTFPSGAVGGPFTWAPVNATGGSAGPSDAMVVVSWLIVATLVGATVVYRRRASRAWMILAGHLLIVDAVPTVIARGSSAFVSGAEPRYVTDAVVVLMVCLGFALLPAEGEKDAYRRSLPGRSPLALAAVLAAGAYLVASVISIEAYRATLSGDRVRAYLDTVKAELAAAPDDIVIYPTPVPGDIMGPWFDDRRFSHHVLAPLARPILRVRMANPESTHDGKVFGKDGRLRRMSIFGFFQPAPQGRRCLPVTGGAVVFPDVVSRGGPITAGSLSYTAGRASSVTVEVGAERLVVGLRKSAGDLVHFPMRAAGTGVRIVIDDPAAQVCLTGVALGAPIAEGERPPGLPPSPGPDED</sequence>
<feature type="transmembrane region" description="Helical" evidence="1">
    <location>
        <begin position="337"/>
        <end position="358"/>
    </location>
</feature>
<dbReference type="AlphaFoldDB" id="A0A243RU69"/>
<dbReference type="EMBL" id="NGFP01000018">
    <property type="protein sequence ID" value="OUC98655.1"/>
    <property type="molecule type" value="Genomic_DNA"/>
</dbReference>
<protein>
    <recommendedName>
        <fullName evidence="4">Glycosyltransferase RgtA/B/C/D-like domain-containing protein</fullName>
    </recommendedName>
</protein>